<dbReference type="EMBL" id="CAKOGP040002425">
    <property type="protein sequence ID" value="CAJ1969732.1"/>
    <property type="molecule type" value="Genomic_DNA"/>
</dbReference>
<evidence type="ECO:0000313" key="3">
    <source>
        <dbReference type="EMBL" id="CAJ1969732.1"/>
    </source>
</evidence>
<sequence length="490" mass="55634">MKSENLKMRMDCRLTIFTLAITFALSIFGAFQFTLYSVSSSAKRKINERNQNNGTVLIQLLSNRESTAVQSAEADMTVAGTDGESSTSNDNGMHNTPLLADTVSPIEFKKPTLKYFIIEPPEYTSSLLTDKNGVSDSYYKFALNEESAEIWLHRAFQQLIYEEGHTIDPSEADVFLIAGYLHLNLATPPRPELGNQTEMIQLYKDKIVNKTKPHLLLTPTWNPGRSQKTGVAPLTDALQKDGVNMWSVGIERNKSWQGLPPNRILPIPYVVQQSLEQRNDKSSLTDKIENSVFYAGDARRNAQGWAGCHREEMILPLKENSTLPNVDVRIVDKKNRLDQAEYNHRMITSEYCLILCGDTPTSRSLASAWVSGCIPIMVGSRLRGLCEPPCQARFGWAATGKEYPHFCFPDRIPWKDFPEVDESKFTLHGDQVLQQVFSQYDKAKKQELRRTMMQVRDGWIYGWGDPVTSTSFGQVHKYLWEEFEKLVLVQ</sequence>
<evidence type="ECO:0000256" key="1">
    <source>
        <dbReference type="ARBA" id="ARBA00010271"/>
    </source>
</evidence>
<dbReference type="Pfam" id="PF03016">
    <property type="entry name" value="Exostosin_GT47"/>
    <property type="match status" value="1"/>
</dbReference>
<dbReference type="InterPro" id="IPR004263">
    <property type="entry name" value="Exostosin"/>
</dbReference>
<name>A0AAD2JQ56_9STRA</name>
<feature type="domain" description="Exostosin GT47" evidence="2">
    <location>
        <begin position="120"/>
        <end position="379"/>
    </location>
</feature>
<organism evidence="3 4">
    <name type="scientific">Cylindrotheca closterium</name>
    <dbReference type="NCBI Taxonomy" id="2856"/>
    <lineage>
        <taxon>Eukaryota</taxon>
        <taxon>Sar</taxon>
        <taxon>Stramenopiles</taxon>
        <taxon>Ochrophyta</taxon>
        <taxon>Bacillariophyta</taxon>
        <taxon>Bacillariophyceae</taxon>
        <taxon>Bacillariophycidae</taxon>
        <taxon>Bacillariales</taxon>
        <taxon>Bacillariaceae</taxon>
        <taxon>Cylindrotheca</taxon>
    </lineage>
</organism>
<reference evidence="3" key="1">
    <citation type="submission" date="2023-08" db="EMBL/GenBank/DDBJ databases">
        <authorList>
            <person name="Audoor S."/>
            <person name="Bilcke G."/>
        </authorList>
    </citation>
    <scope>NUCLEOTIDE SEQUENCE</scope>
</reference>
<dbReference type="InterPro" id="IPR040911">
    <property type="entry name" value="Exostosin_GT47"/>
</dbReference>
<evidence type="ECO:0000259" key="2">
    <source>
        <dbReference type="Pfam" id="PF03016"/>
    </source>
</evidence>
<accession>A0AAD2JQ56</accession>
<dbReference type="PANTHER" id="PTHR11062">
    <property type="entry name" value="EXOSTOSIN HEPARAN SULFATE GLYCOSYLTRANSFERASE -RELATED"/>
    <property type="match status" value="1"/>
</dbReference>
<comment type="similarity">
    <text evidence="1">Belongs to the glycosyltransferase 47 family.</text>
</comment>
<dbReference type="AlphaFoldDB" id="A0AAD2JQ56"/>
<dbReference type="GO" id="GO:0016757">
    <property type="term" value="F:glycosyltransferase activity"/>
    <property type="evidence" value="ECO:0007669"/>
    <property type="project" value="InterPro"/>
</dbReference>
<keyword evidence="4" id="KW-1185">Reference proteome</keyword>
<comment type="caution">
    <text evidence="3">The sequence shown here is derived from an EMBL/GenBank/DDBJ whole genome shotgun (WGS) entry which is preliminary data.</text>
</comment>
<evidence type="ECO:0000313" key="4">
    <source>
        <dbReference type="Proteomes" id="UP001295423"/>
    </source>
</evidence>
<dbReference type="Proteomes" id="UP001295423">
    <property type="component" value="Unassembled WGS sequence"/>
</dbReference>
<proteinExistence type="inferred from homology"/>
<protein>
    <recommendedName>
        <fullName evidence="2">Exostosin GT47 domain-containing protein</fullName>
    </recommendedName>
</protein>
<gene>
    <name evidence="3" type="ORF">CYCCA115_LOCUS23859</name>
</gene>
<dbReference type="PANTHER" id="PTHR11062:SF281">
    <property type="entry name" value="EXOSTOSIN-LIKE 2"/>
    <property type="match status" value="1"/>
</dbReference>